<feature type="region of interest" description="Disordered" evidence="1">
    <location>
        <begin position="101"/>
        <end position="125"/>
    </location>
</feature>
<dbReference type="GO" id="GO:0140664">
    <property type="term" value="F:ATP-dependent DNA damage sensor activity"/>
    <property type="evidence" value="ECO:0007669"/>
    <property type="project" value="InterPro"/>
</dbReference>
<protein>
    <recommendedName>
        <fullName evidence="2">RecA family profile 1 domain-containing protein</fullName>
    </recommendedName>
</protein>
<accession>A0A8J5SJV0</accession>
<reference evidence="3" key="2">
    <citation type="submission" date="2021-02" db="EMBL/GenBank/DDBJ databases">
        <authorList>
            <person name="Kimball J.A."/>
            <person name="Haas M.W."/>
            <person name="Macchietto M."/>
            <person name="Kono T."/>
            <person name="Duquette J."/>
            <person name="Shao M."/>
        </authorList>
    </citation>
    <scope>NUCLEOTIDE SEQUENCE</scope>
    <source>
        <tissue evidence="3">Fresh leaf tissue</tissue>
    </source>
</reference>
<comment type="caution">
    <text evidence="3">The sequence shown here is derived from an EMBL/GenBank/DDBJ whole genome shotgun (WGS) entry which is preliminary data.</text>
</comment>
<sequence>MAHGDLPVELPADATEGARGAVEAIGNIPLIRINSLSEATGFEGSAGSTAISLATFVPAYGCKCHVVIPDDAAIVKYQIIEAFGATVERLRPVSIAHRDHFNAAQQDSRNRRRIKQGTNGSAHANSEVQYNEKCDHNSDSKGGFFADRFENKANYWAHYEWTGLEIWQQTKGKLHAFCCCSWHWWHSCWSGVSRYLKNASIKCFLMDPPGSSLFNKNWMELTEEQIGKLLRCQGGVETGSITEIYGEFRSGKTQLCHTLCVTCQLPLDQGGGEGKAVYIDANHEGLSRASGPWVAGPRLRSS</sequence>
<dbReference type="PANTHER" id="PTHR10314">
    <property type="entry name" value="CYSTATHIONINE BETA-SYNTHASE"/>
    <property type="match status" value="1"/>
</dbReference>
<dbReference type="Proteomes" id="UP000729402">
    <property type="component" value="Unassembled WGS sequence"/>
</dbReference>
<evidence type="ECO:0000256" key="1">
    <source>
        <dbReference type="SAM" id="MobiDB-lite"/>
    </source>
</evidence>
<dbReference type="Pfam" id="PF08423">
    <property type="entry name" value="Rad51"/>
    <property type="match status" value="1"/>
</dbReference>
<keyword evidence="4" id="KW-1185">Reference proteome</keyword>
<dbReference type="EMBL" id="JAAALK010000283">
    <property type="protein sequence ID" value="KAG8074053.1"/>
    <property type="molecule type" value="Genomic_DNA"/>
</dbReference>
<dbReference type="GO" id="GO:0003677">
    <property type="term" value="F:DNA binding"/>
    <property type="evidence" value="ECO:0007669"/>
    <property type="project" value="InterPro"/>
</dbReference>
<dbReference type="PROSITE" id="PS50162">
    <property type="entry name" value="RECA_2"/>
    <property type="match status" value="1"/>
</dbReference>
<dbReference type="InterPro" id="IPR013632">
    <property type="entry name" value="Rad51_C"/>
</dbReference>
<proteinExistence type="predicted"/>
<feature type="compositionally biased region" description="Polar residues" evidence="1">
    <location>
        <begin position="116"/>
        <end position="125"/>
    </location>
</feature>
<dbReference type="GO" id="GO:0006281">
    <property type="term" value="P:DNA repair"/>
    <property type="evidence" value="ECO:0007669"/>
    <property type="project" value="InterPro"/>
</dbReference>
<evidence type="ECO:0000313" key="3">
    <source>
        <dbReference type="EMBL" id="KAG8074053.1"/>
    </source>
</evidence>
<evidence type="ECO:0000313" key="4">
    <source>
        <dbReference type="Proteomes" id="UP000729402"/>
    </source>
</evidence>
<dbReference type="Pfam" id="PF00291">
    <property type="entry name" value="PALP"/>
    <property type="match status" value="1"/>
</dbReference>
<reference evidence="3" key="1">
    <citation type="journal article" date="2021" name="bioRxiv">
        <title>Whole Genome Assembly and Annotation of Northern Wild Rice, Zizania palustris L., Supports a Whole Genome Duplication in the Zizania Genus.</title>
        <authorList>
            <person name="Haas M."/>
            <person name="Kono T."/>
            <person name="Macchietto M."/>
            <person name="Millas R."/>
            <person name="McGilp L."/>
            <person name="Shao M."/>
            <person name="Duquette J."/>
            <person name="Hirsch C.N."/>
            <person name="Kimball J."/>
        </authorList>
    </citation>
    <scope>NUCLEOTIDE SEQUENCE</scope>
    <source>
        <tissue evidence="3">Fresh leaf tissue</tissue>
    </source>
</reference>
<dbReference type="GO" id="GO:0005524">
    <property type="term" value="F:ATP binding"/>
    <property type="evidence" value="ECO:0007669"/>
    <property type="project" value="InterPro"/>
</dbReference>
<evidence type="ECO:0000259" key="2">
    <source>
        <dbReference type="PROSITE" id="PS50162"/>
    </source>
</evidence>
<dbReference type="InterPro" id="IPR001926">
    <property type="entry name" value="TrpB-like_PALP"/>
</dbReference>
<feature type="domain" description="RecA family profile 1" evidence="2">
    <location>
        <begin position="207"/>
        <end position="302"/>
    </location>
</feature>
<dbReference type="AlphaFoldDB" id="A0A8J5SJV0"/>
<gene>
    <name evidence="3" type="ORF">GUJ93_ZPchr0006g43671</name>
</gene>
<name>A0A8J5SJV0_ZIZPA</name>
<dbReference type="InterPro" id="IPR050214">
    <property type="entry name" value="Cys_Synth/Cystath_Beta-Synth"/>
</dbReference>
<dbReference type="InterPro" id="IPR020588">
    <property type="entry name" value="RecA_ATP-bd"/>
</dbReference>
<organism evidence="3 4">
    <name type="scientific">Zizania palustris</name>
    <name type="common">Northern wild rice</name>
    <dbReference type="NCBI Taxonomy" id="103762"/>
    <lineage>
        <taxon>Eukaryota</taxon>
        <taxon>Viridiplantae</taxon>
        <taxon>Streptophyta</taxon>
        <taxon>Embryophyta</taxon>
        <taxon>Tracheophyta</taxon>
        <taxon>Spermatophyta</taxon>
        <taxon>Magnoliopsida</taxon>
        <taxon>Liliopsida</taxon>
        <taxon>Poales</taxon>
        <taxon>Poaceae</taxon>
        <taxon>BOP clade</taxon>
        <taxon>Oryzoideae</taxon>
        <taxon>Oryzeae</taxon>
        <taxon>Zizaniinae</taxon>
        <taxon>Zizania</taxon>
    </lineage>
</organism>
<dbReference type="OrthoDB" id="10259545at2759"/>